<dbReference type="SUPFAM" id="SSF54001">
    <property type="entry name" value="Cysteine proteinases"/>
    <property type="match status" value="1"/>
</dbReference>
<dbReference type="Pfam" id="PF00443">
    <property type="entry name" value="UCH"/>
    <property type="match status" value="1"/>
</dbReference>
<dbReference type="GO" id="GO:0016579">
    <property type="term" value="P:protein deubiquitination"/>
    <property type="evidence" value="ECO:0007669"/>
    <property type="project" value="InterPro"/>
</dbReference>
<dbReference type="GO" id="GO:0004843">
    <property type="term" value="F:cysteine-type deubiquitinase activity"/>
    <property type="evidence" value="ECO:0007669"/>
    <property type="project" value="InterPro"/>
</dbReference>
<reference evidence="2" key="1">
    <citation type="journal article" date="2020" name="Nature">
        <title>Giant virus diversity and host interactions through global metagenomics.</title>
        <authorList>
            <person name="Schulz F."/>
            <person name="Roux S."/>
            <person name="Paez-Espino D."/>
            <person name="Jungbluth S."/>
            <person name="Walsh D.A."/>
            <person name="Denef V.J."/>
            <person name="McMahon K.D."/>
            <person name="Konstantinidis K.T."/>
            <person name="Eloe-Fadrosh E.A."/>
            <person name="Kyrpides N.C."/>
            <person name="Woyke T."/>
        </authorList>
    </citation>
    <scope>NUCLEOTIDE SEQUENCE</scope>
    <source>
        <strain evidence="2">GVMAG-S-1101161-73</strain>
    </source>
</reference>
<feature type="domain" description="USP" evidence="1">
    <location>
        <begin position="12"/>
        <end position="354"/>
    </location>
</feature>
<dbReference type="InterPro" id="IPR028889">
    <property type="entry name" value="USP"/>
</dbReference>
<accession>A0A6C0ANM8</accession>
<dbReference type="Gene3D" id="3.90.70.10">
    <property type="entry name" value="Cysteine proteinases"/>
    <property type="match status" value="1"/>
</dbReference>
<proteinExistence type="predicted"/>
<evidence type="ECO:0000259" key="1">
    <source>
        <dbReference type="PROSITE" id="PS50235"/>
    </source>
</evidence>
<dbReference type="EMBL" id="MN740735">
    <property type="protein sequence ID" value="QHS81362.1"/>
    <property type="molecule type" value="Genomic_DNA"/>
</dbReference>
<name>A0A6C0ANM8_9ZZZZ</name>
<dbReference type="AlphaFoldDB" id="A0A6C0ANM8"/>
<organism evidence="2">
    <name type="scientific">viral metagenome</name>
    <dbReference type="NCBI Taxonomy" id="1070528"/>
    <lineage>
        <taxon>unclassified sequences</taxon>
        <taxon>metagenomes</taxon>
        <taxon>organismal metagenomes</taxon>
    </lineage>
</organism>
<sequence>MLTSDDPKKGQVGLANVGNTCYLNSTLQALRHVPDLSVFFHKHSDQWIHKGDAKDAVLCRAYKDLITSLWSTSGPACIKPAGFIHYFKEALQICPTYEHMIAPQQHDSSEALIFILEQLHEGMKKPLNINVIADKSSPNYNALMAWKEKVAPEYSPIVDYFYGLMEVSVTCKGCSGVSCRYEPFNVLKVGFPNTKASTLEQCVDYEFSAEELDEYQCDTCSPDPAAGSSVPKAKRHPGSVQRRIWRLPQNLIVILKRFNPNGSKSQADFTAEPHQKFTKWFAAASPETSKVANYTLQSTVDHHGSANMGHYVAQIKSPITGKWLIYDDESVQLIKDGSAALLGRHSYILFYRKQ</sequence>
<dbReference type="PROSITE" id="PS50235">
    <property type="entry name" value="USP_3"/>
    <property type="match status" value="1"/>
</dbReference>
<dbReference type="PANTHER" id="PTHR21646">
    <property type="entry name" value="UBIQUITIN CARBOXYL-TERMINAL HYDROLASE"/>
    <property type="match status" value="1"/>
</dbReference>
<dbReference type="PROSITE" id="PS00972">
    <property type="entry name" value="USP_1"/>
    <property type="match status" value="1"/>
</dbReference>
<dbReference type="InterPro" id="IPR050185">
    <property type="entry name" value="Ub_carboxyl-term_hydrolase"/>
</dbReference>
<protein>
    <recommendedName>
        <fullName evidence="1">USP domain-containing protein</fullName>
    </recommendedName>
</protein>
<dbReference type="InterPro" id="IPR018200">
    <property type="entry name" value="USP_CS"/>
</dbReference>
<dbReference type="InterPro" id="IPR038765">
    <property type="entry name" value="Papain-like_cys_pep_sf"/>
</dbReference>
<dbReference type="CDD" id="cd02257">
    <property type="entry name" value="Peptidase_C19"/>
    <property type="match status" value="1"/>
</dbReference>
<evidence type="ECO:0000313" key="2">
    <source>
        <dbReference type="EMBL" id="QHS81362.1"/>
    </source>
</evidence>
<dbReference type="InterPro" id="IPR001394">
    <property type="entry name" value="Peptidase_C19_UCH"/>
</dbReference>
<dbReference type="PROSITE" id="PS00973">
    <property type="entry name" value="USP_2"/>
    <property type="match status" value="1"/>
</dbReference>